<dbReference type="InterPro" id="IPR011016">
    <property type="entry name" value="Znf_RING-CH"/>
</dbReference>
<evidence type="ECO:0000256" key="3">
    <source>
        <dbReference type="ARBA" id="ARBA00022833"/>
    </source>
</evidence>
<feature type="transmembrane region" description="Helical" evidence="5">
    <location>
        <begin position="180"/>
        <end position="203"/>
    </location>
</feature>
<gene>
    <name evidence="7" type="ORF">Tco025E_03467</name>
</gene>
<evidence type="ECO:0000256" key="2">
    <source>
        <dbReference type="ARBA" id="ARBA00022771"/>
    </source>
</evidence>
<dbReference type="Gene3D" id="3.30.40.10">
    <property type="entry name" value="Zinc/RING finger domain, C3HC4 (zinc finger)"/>
    <property type="match status" value="1"/>
</dbReference>
<keyword evidence="5" id="KW-0812">Transmembrane</keyword>
<dbReference type="PROSITE" id="PS51292">
    <property type="entry name" value="ZF_RING_CH"/>
    <property type="match status" value="1"/>
</dbReference>
<dbReference type="OrthoDB" id="264354at2759"/>
<evidence type="ECO:0000259" key="6">
    <source>
        <dbReference type="PROSITE" id="PS51292"/>
    </source>
</evidence>
<feature type="transmembrane region" description="Helical" evidence="5">
    <location>
        <begin position="437"/>
        <end position="459"/>
    </location>
</feature>
<dbReference type="AlphaFoldDB" id="A0A3R7LVU9"/>
<feature type="transmembrane region" description="Helical" evidence="5">
    <location>
        <begin position="642"/>
        <end position="663"/>
    </location>
</feature>
<organism evidence="7 8">
    <name type="scientific">Trypanosoma conorhini</name>
    <dbReference type="NCBI Taxonomy" id="83891"/>
    <lineage>
        <taxon>Eukaryota</taxon>
        <taxon>Discoba</taxon>
        <taxon>Euglenozoa</taxon>
        <taxon>Kinetoplastea</taxon>
        <taxon>Metakinetoplastina</taxon>
        <taxon>Trypanosomatida</taxon>
        <taxon>Trypanosomatidae</taxon>
        <taxon>Trypanosoma</taxon>
    </lineage>
</organism>
<dbReference type="PANTHER" id="PTHR20893">
    <property type="entry name" value="LD08641P"/>
    <property type="match status" value="1"/>
</dbReference>
<feature type="transmembrane region" description="Helical" evidence="5">
    <location>
        <begin position="242"/>
        <end position="263"/>
    </location>
</feature>
<name>A0A3R7LVU9_9TRYP</name>
<feature type="domain" description="RING-CH-type" evidence="6">
    <location>
        <begin position="87"/>
        <end position="150"/>
    </location>
</feature>
<keyword evidence="1" id="KW-0479">Metal-binding</keyword>
<dbReference type="Pfam" id="PF12906">
    <property type="entry name" value="RINGv"/>
    <property type="match status" value="1"/>
</dbReference>
<protein>
    <submittedName>
        <fullName evidence="7">Putative Zn-finger protein</fullName>
    </submittedName>
</protein>
<dbReference type="Proteomes" id="UP000284403">
    <property type="component" value="Unassembled WGS sequence"/>
</dbReference>
<proteinExistence type="predicted"/>
<dbReference type="PANTHER" id="PTHR20893:SF2">
    <property type="entry name" value="LD08641P"/>
    <property type="match status" value="1"/>
</dbReference>
<evidence type="ECO:0000256" key="1">
    <source>
        <dbReference type="ARBA" id="ARBA00022723"/>
    </source>
</evidence>
<evidence type="ECO:0000256" key="5">
    <source>
        <dbReference type="SAM" id="Phobius"/>
    </source>
</evidence>
<dbReference type="GO" id="GO:0008270">
    <property type="term" value="F:zinc ion binding"/>
    <property type="evidence" value="ECO:0007669"/>
    <property type="project" value="UniProtKB-KW"/>
</dbReference>
<dbReference type="GeneID" id="40317078"/>
<keyword evidence="8" id="KW-1185">Reference proteome</keyword>
<feature type="transmembrane region" description="Helical" evidence="5">
    <location>
        <begin position="807"/>
        <end position="830"/>
    </location>
</feature>
<dbReference type="InterPro" id="IPR013083">
    <property type="entry name" value="Znf_RING/FYVE/PHD"/>
</dbReference>
<feature type="transmembrane region" description="Helical" evidence="5">
    <location>
        <begin position="466"/>
        <end position="493"/>
    </location>
</feature>
<feature type="compositionally biased region" description="Basic and acidic residues" evidence="4">
    <location>
        <begin position="48"/>
        <end position="63"/>
    </location>
</feature>
<dbReference type="SUPFAM" id="SSF57850">
    <property type="entry name" value="RING/U-box"/>
    <property type="match status" value="1"/>
</dbReference>
<keyword evidence="3" id="KW-0862">Zinc</keyword>
<feature type="region of interest" description="Disordered" evidence="4">
    <location>
        <begin position="289"/>
        <end position="318"/>
    </location>
</feature>
<sequence length="865" mass="94903">MSFPTSRESGAAAAAAPPGLECALPRGGGTPKAAAGNTGALPSTKHGAKPEHLGLAGDEERRQKQQAQQSETAGPGFRTDANGTTERDHDDEMECWICRFGGDTAQNPLITNVCKCRGSVGWVHRECIDAWVLSQRRSNCPSCGAAYKIFAIGEVELPQTCFEQLSFLFWELFLPLCAKALVLLVGSTINGFVVPWIIGVAFYHKYFFLGQSEAPLAYNASASTGINGTSLHPSLAEGESDLAFSGVWFWLSVMVYGWTWVSLWRCTASVWGKWQEFFSHTGLMSTTATATATATEAEAEDEEGEEAEEEDDEDAEFGLGPSTTVGTLHWTLDAALEWTGSSRKKLIPRMVELGVLVPVSVLLGHTPGQALLILVLAAGLGFGRFLYPRKRITDPVLRFTEAQEYKEGATALDIALWYIAYVTEMLCSILLSTFAGVVVHFALSPYLLTFPASLSALIGELSPIRVLAYWLIGFFCCLVLLQVEASILFPLFAPNVQLYFARSVDMDVEDDGDYWSVILAQVIDVDPLRIVVDFVCLCCIELTVLYVFLAAPLYVMFTAYGALTESGTSGNLTLPLASGFPVAIVGPGGDGVGAWLDFDLASELRPLVDDGSESLLSLLVCLACYLARLSRGVFAWLMDNPYWLNCAANALIVFGAGTAIFCMRRFPMKRMQLKVLRGVVMFLARHVVHLEDFLFDEQHLSILDSWLRSDAQSGPHFPEVQLSAYLVPRQCSLPPGSAVPRYLRLRLLVFSCLFFAASGALFWAIPLAVMTPLLIVVPYSVPLLCVSVNLIFLVFNPRMYFDAANEFMLLCVLFVFGVLLQPLFICASLWQLSLPQLVLETMEFDHKLRRMVGVYDDEAEDAAHS</sequence>
<dbReference type="EMBL" id="MKKU01000152">
    <property type="protein sequence ID" value="RNF21626.1"/>
    <property type="molecule type" value="Genomic_DNA"/>
</dbReference>
<keyword evidence="2" id="KW-0863">Zinc-finger</keyword>
<dbReference type="CDD" id="cd16495">
    <property type="entry name" value="RING_CH-C4HC3_MARCH"/>
    <property type="match status" value="1"/>
</dbReference>
<comment type="caution">
    <text evidence="7">The sequence shown here is derived from an EMBL/GenBank/DDBJ whole genome shotgun (WGS) entry which is preliminary data.</text>
</comment>
<feature type="compositionally biased region" description="Acidic residues" evidence="4">
    <location>
        <begin position="297"/>
        <end position="316"/>
    </location>
</feature>
<evidence type="ECO:0000256" key="4">
    <source>
        <dbReference type="SAM" id="MobiDB-lite"/>
    </source>
</evidence>
<accession>A0A3R7LVU9</accession>
<feature type="transmembrane region" description="Helical" evidence="5">
    <location>
        <begin position="747"/>
        <end position="769"/>
    </location>
</feature>
<evidence type="ECO:0000313" key="7">
    <source>
        <dbReference type="EMBL" id="RNF21626.1"/>
    </source>
</evidence>
<keyword evidence="5" id="KW-1133">Transmembrane helix</keyword>
<dbReference type="SMART" id="SM00744">
    <property type="entry name" value="RINGv"/>
    <property type="match status" value="1"/>
</dbReference>
<evidence type="ECO:0000313" key="8">
    <source>
        <dbReference type="Proteomes" id="UP000284403"/>
    </source>
</evidence>
<feature type="transmembrane region" description="Helical" evidence="5">
    <location>
        <begin position="530"/>
        <end position="555"/>
    </location>
</feature>
<feature type="transmembrane region" description="Helical" evidence="5">
    <location>
        <begin position="775"/>
        <end position="795"/>
    </location>
</feature>
<keyword evidence="5" id="KW-0472">Membrane</keyword>
<reference evidence="7 8" key="1">
    <citation type="journal article" date="2018" name="BMC Genomics">
        <title>Genomic comparison of Trypanosoma conorhini and Trypanosoma rangeli to Trypanosoma cruzi strains of high and low virulence.</title>
        <authorList>
            <person name="Bradwell K.R."/>
            <person name="Koparde V.N."/>
            <person name="Matveyev A.V."/>
            <person name="Serrano M.G."/>
            <person name="Alves J.M."/>
            <person name="Parikh H."/>
            <person name="Huang B."/>
            <person name="Lee V."/>
            <person name="Espinosa-Alvarez O."/>
            <person name="Ortiz P.A."/>
            <person name="Costa-Martins A.G."/>
            <person name="Teixeira M.M."/>
            <person name="Buck G.A."/>
        </authorList>
    </citation>
    <scope>NUCLEOTIDE SEQUENCE [LARGE SCALE GENOMIC DNA]</scope>
    <source>
        <strain evidence="7 8">025E</strain>
    </source>
</reference>
<feature type="region of interest" description="Disordered" evidence="4">
    <location>
        <begin position="1"/>
        <end position="88"/>
    </location>
</feature>
<dbReference type="RefSeq" id="XP_029229600.1">
    <property type="nucleotide sequence ID" value="XM_029370385.1"/>
</dbReference>